<dbReference type="InterPro" id="IPR013210">
    <property type="entry name" value="LRR_N_plant-typ"/>
</dbReference>
<dbReference type="Pfam" id="PF08263">
    <property type="entry name" value="LRRNT_2"/>
    <property type="match status" value="1"/>
</dbReference>
<dbReference type="Gene3D" id="1.10.510.10">
    <property type="entry name" value="Transferase(Phosphotransferase) domain 1"/>
    <property type="match status" value="1"/>
</dbReference>
<evidence type="ECO:0000256" key="11">
    <source>
        <dbReference type="ARBA" id="ARBA00023170"/>
    </source>
</evidence>
<evidence type="ECO:0000256" key="7">
    <source>
        <dbReference type="ARBA" id="ARBA00022741"/>
    </source>
</evidence>
<keyword evidence="9 14" id="KW-1133">Transmembrane helix</keyword>
<evidence type="ECO:0000256" key="5">
    <source>
        <dbReference type="ARBA" id="ARBA00022729"/>
    </source>
</evidence>
<dbReference type="PROSITE" id="PS50011">
    <property type="entry name" value="PROTEIN_KINASE_DOM"/>
    <property type="match status" value="1"/>
</dbReference>
<dbReference type="InterPro" id="IPR001611">
    <property type="entry name" value="Leu-rich_rpt"/>
</dbReference>
<dbReference type="GO" id="GO:0004672">
    <property type="term" value="F:protein kinase activity"/>
    <property type="evidence" value="ECO:0007669"/>
    <property type="project" value="InterPro"/>
</dbReference>
<evidence type="ECO:0000256" key="6">
    <source>
        <dbReference type="ARBA" id="ARBA00022737"/>
    </source>
</evidence>
<evidence type="ECO:0000256" key="13">
    <source>
        <dbReference type="SAM" id="MobiDB-lite"/>
    </source>
</evidence>
<evidence type="ECO:0000256" key="10">
    <source>
        <dbReference type="ARBA" id="ARBA00023136"/>
    </source>
</evidence>
<dbReference type="Proteomes" id="UP000290289">
    <property type="component" value="Chromosome 9"/>
</dbReference>
<dbReference type="InterPro" id="IPR011009">
    <property type="entry name" value="Kinase-like_dom_sf"/>
</dbReference>
<comment type="caution">
    <text evidence="16">The sequence shown here is derived from an EMBL/GenBank/DDBJ whole genome shotgun (WGS) entry which is preliminary data.</text>
</comment>
<keyword evidence="11" id="KW-0675">Receptor</keyword>
<keyword evidence="5" id="KW-0732">Signal</keyword>
<dbReference type="SUPFAM" id="SSF52058">
    <property type="entry name" value="L domain-like"/>
    <property type="match status" value="1"/>
</dbReference>
<comment type="subcellular location">
    <subcellularLocation>
        <location evidence="1">Membrane</location>
    </subcellularLocation>
</comment>
<keyword evidence="17" id="KW-1185">Reference proteome</keyword>
<dbReference type="Gene3D" id="3.80.10.10">
    <property type="entry name" value="Ribonuclease Inhibitor"/>
    <property type="match status" value="2"/>
</dbReference>
<keyword evidence="3" id="KW-0433">Leucine-rich repeat</keyword>
<feature type="domain" description="Protein kinase" evidence="15">
    <location>
        <begin position="426"/>
        <end position="696"/>
    </location>
</feature>
<feature type="transmembrane region" description="Helical" evidence="14">
    <location>
        <begin position="327"/>
        <end position="353"/>
    </location>
</feature>
<protein>
    <recommendedName>
        <fullName evidence="15">Protein kinase domain-containing protein</fullName>
    </recommendedName>
</protein>
<evidence type="ECO:0000256" key="1">
    <source>
        <dbReference type="ARBA" id="ARBA00004370"/>
    </source>
</evidence>
<dbReference type="Pfam" id="PF00560">
    <property type="entry name" value="LRR_1"/>
    <property type="match status" value="2"/>
</dbReference>
<evidence type="ECO:0000256" key="3">
    <source>
        <dbReference type="ARBA" id="ARBA00022614"/>
    </source>
</evidence>
<dbReference type="PANTHER" id="PTHR48010">
    <property type="entry name" value="OS05G0588300 PROTEIN"/>
    <property type="match status" value="1"/>
</dbReference>
<evidence type="ECO:0000256" key="14">
    <source>
        <dbReference type="SAM" id="Phobius"/>
    </source>
</evidence>
<dbReference type="EMBL" id="RDQH01000335">
    <property type="protein sequence ID" value="RXH90634.1"/>
    <property type="molecule type" value="Genomic_DNA"/>
</dbReference>
<sequence length="711" mass="77737">MFQKKSGILKAISGIPVLLIQRNHLSVLSSCQPSPSLLQFSLVFSHFVSLSHQPNTVTTEPNSNSNKKLDKTHFVKRLEQQNPPLFFSIGVEKMKPPKMIVLLLCCLGVFMAANSDLASDRDALLALRTAVGGRTMSWNVTETNPCSWLGVKCESDRVTELRLPGWALVGQLPLGLGNLTQLLTLSLRVNALSGPLPNDLVNLVNLKNLYLQGNSFSGPIPEFLFKLKSLKRLNLEKNKFSGEISSAFNNLTSLVSLHLEVNQLTGSIPELGLPSLGQFNVSFNQLNGSVPSKLSGWPENAFEGNLLCGKPLKACNGTENAGKKNKLAGGAIAGIVIGSIIGFLVIVAIVIYLCRRKKNGEKGTNFAVPGKPLEAETSRGKVVLDRSSSTDYSSASKGSVKSGGGNKSLMFFGHVVKVFDLEDLLRASAEVLGKGTFGTTYKATLEMGVSVAVKRLKEVAVSEKEFREKIEEIGRMDHSNLVPLRAYYYSRDEKLFVYDYMPMGSLSALLHGTRGSGRTPLNWETRSGIAVGAARAITYIHSHGPTTSHGNIKSSNILLTRSYEACVSDFCLAHLASPTSTPNHISGYRAPELTDTSKVTQKADVYSFGVLLLEILTGKPPTQTIMNEEGVDLPRWVHSVVREEWTAEVFDFELLRYQNVEEEMVQLLQIALECTVQYPDSRPSMGEVTSRIEDLYSSSLKHEQDANPDIS</sequence>
<accession>A0A498J919</accession>
<name>A0A498J919_MALDO</name>
<dbReference type="SUPFAM" id="SSF56112">
    <property type="entry name" value="Protein kinase-like (PK-like)"/>
    <property type="match status" value="1"/>
</dbReference>
<keyword evidence="8 12" id="KW-0067">ATP-binding</keyword>
<dbReference type="Pfam" id="PF07714">
    <property type="entry name" value="PK_Tyr_Ser-Thr"/>
    <property type="match status" value="1"/>
</dbReference>
<dbReference type="PROSITE" id="PS00107">
    <property type="entry name" value="PROTEIN_KINASE_ATP"/>
    <property type="match status" value="1"/>
</dbReference>
<keyword evidence="4 14" id="KW-0812">Transmembrane</keyword>
<evidence type="ECO:0000256" key="2">
    <source>
        <dbReference type="ARBA" id="ARBA00022553"/>
    </source>
</evidence>
<dbReference type="InterPro" id="IPR000719">
    <property type="entry name" value="Prot_kinase_dom"/>
</dbReference>
<dbReference type="PANTHER" id="PTHR48010:SF32">
    <property type="entry name" value="PROTEIN KINASE DOMAIN-CONTAINING PROTEIN"/>
    <property type="match status" value="1"/>
</dbReference>
<evidence type="ECO:0000256" key="8">
    <source>
        <dbReference type="ARBA" id="ARBA00022840"/>
    </source>
</evidence>
<feature type="region of interest" description="Disordered" evidence="13">
    <location>
        <begin position="378"/>
        <end position="402"/>
    </location>
</feature>
<dbReference type="FunFam" id="3.80.10.10:FF:000234">
    <property type="entry name" value="Probable inactive receptor kinase RLK902"/>
    <property type="match status" value="1"/>
</dbReference>
<organism evidence="16 17">
    <name type="scientific">Malus domestica</name>
    <name type="common">Apple</name>
    <name type="synonym">Pyrus malus</name>
    <dbReference type="NCBI Taxonomy" id="3750"/>
    <lineage>
        <taxon>Eukaryota</taxon>
        <taxon>Viridiplantae</taxon>
        <taxon>Streptophyta</taxon>
        <taxon>Embryophyta</taxon>
        <taxon>Tracheophyta</taxon>
        <taxon>Spermatophyta</taxon>
        <taxon>Magnoliopsida</taxon>
        <taxon>eudicotyledons</taxon>
        <taxon>Gunneridae</taxon>
        <taxon>Pentapetalae</taxon>
        <taxon>rosids</taxon>
        <taxon>fabids</taxon>
        <taxon>Rosales</taxon>
        <taxon>Rosaceae</taxon>
        <taxon>Amygdaloideae</taxon>
        <taxon>Maleae</taxon>
        <taxon>Malus</taxon>
    </lineage>
</organism>
<evidence type="ECO:0000256" key="9">
    <source>
        <dbReference type="ARBA" id="ARBA00022989"/>
    </source>
</evidence>
<dbReference type="FunFam" id="3.30.200.20:FF:000307">
    <property type="entry name" value="pollen receptor-like kinase 1"/>
    <property type="match status" value="1"/>
</dbReference>
<feature type="binding site" evidence="12">
    <location>
        <position position="454"/>
    </location>
    <ligand>
        <name>ATP</name>
        <dbReference type="ChEBI" id="CHEBI:30616"/>
    </ligand>
</feature>
<evidence type="ECO:0000256" key="4">
    <source>
        <dbReference type="ARBA" id="ARBA00022692"/>
    </source>
</evidence>
<dbReference type="AlphaFoldDB" id="A0A498J919"/>
<reference evidence="16 17" key="1">
    <citation type="submission" date="2018-10" db="EMBL/GenBank/DDBJ databases">
        <title>A high-quality apple genome assembly.</title>
        <authorList>
            <person name="Hu J."/>
        </authorList>
    </citation>
    <scope>NUCLEOTIDE SEQUENCE [LARGE SCALE GENOMIC DNA]</scope>
    <source>
        <strain evidence="17">cv. HFTH1</strain>
        <tissue evidence="16">Young leaf</tissue>
    </source>
</reference>
<keyword evidence="7 12" id="KW-0547">Nucleotide-binding</keyword>
<proteinExistence type="predicted"/>
<feature type="compositionally biased region" description="Low complexity" evidence="13">
    <location>
        <begin position="387"/>
        <end position="400"/>
    </location>
</feature>
<keyword evidence="6" id="KW-0677">Repeat</keyword>
<keyword evidence="2" id="KW-0597">Phosphoprotein</keyword>
<evidence type="ECO:0000259" key="15">
    <source>
        <dbReference type="PROSITE" id="PS50011"/>
    </source>
</evidence>
<evidence type="ECO:0000313" key="16">
    <source>
        <dbReference type="EMBL" id="RXH90634.1"/>
    </source>
</evidence>
<dbReference type="CDD" id="cd12087">
    <property type="entry name" value="TM_EGFR-like"/>
    <property type="match status" value="1"/>
</dbReference>
<evidence type="ECO:0000313" key="17">
    <source>
        <dbReference type="Proteomes" id="UP000290289"/>
    </source>
</evidence>
<dbReference type="GO" id="GO:0005524">
    <property type="term" value="F:ATP binding"/>
    <property type="evidence" value="ECO:0007669"/>
    <property type="project" value="UniProtKB-UniRule"/>
</dbReference>
<dbReference type="InterPro" id="IPR001245">
    <property type="entry name" value="Ser-Thr/Tyr_kinase_cat_dom"/>
</dbReference>
<dbReference type="InterPro" id="IPR050994">
    <property type="entry name" value="At_inactive_RLKs"/>
</dbReference>
<evidence type="ECO:0000256" key="12">
    <source>
        <dbReference type="PROSITE-ProRule" id="PRU10141"/>
    </source>
</evidence>
<dbReference type="GO" id="GO:0016020">
    <property type="term" value="C:membrane"/>
    <property type="evidence" value="ECO:0007669"/>
    <property type="project" value="UniProtKB-SubCell"/>
</dbReference>
<dbReference type="Gene3D" id="3.30.200.20">
    <property type="entry name" value="Phosphorylase Kinase, domain 1"/>
    <property type="match status" value="1"/>
</dbReference>
<dbReference type="FunFam" id="1.10.510.10:FF:000585">
    <property type="entry name" value="Probable inactive receptor kinase At1g48480"/>
    <property type="match status" value="1"/>
</dbReference>
<dbReference type="InterPro" id="IPR032675">
    <property type="entry name" value="LRR_dom_sf"/>
</dbReference>
<keyword evidence="10 14" id="KW-0472">Membrane</keyword>
<gene>
    <name evidence="16" type="ORF">DVH24_035398</name>
</gene>
<dbReference type="InterPro" id="IPR017441">
    <property type="entry name" value="Protein_kinase_ATP_BS"/>
</dbReference>